<keyword evidence="1" id="KW-0175">Coiled coil</keyword>
<reference evidence="3" key="1">
    <citation type="submission" date="2021-04" db="EMBL/GenBank/DDBJ databases">
        <title>Genome sequence of Woronichinia naegeliana from Washington state freshwater lake bloom.</title>
        <authorList>
            <person name="Dreher T.W."/>
        </authorList>
    </citation>
    <scope>NUCLEOTIDE SEQUENCE</scope>
    <source>
        <strain evidence="3">WA131</strain>
    </source>
</reference>
<dbReference type="PANTHER" id="PTHR33352">
    <property type="entry name" value="SLR1095 PROTEIN"/>
    <property type="match status" value="1"/>
</dbReference>
<keyword evidence="3" id="KW-0540">Nuclease</keyword>
<gene>
    <name evidence="3" type="ORF">KA717_37540</name>
</gene>
<name>A0A977KW88_9CYAN</name>
<dbReference type="GO" id="GO:0004519">
    <property type="term" value="F:endonuclease activity"/>
    <property type="evidence" value="ECO:0007669"/>
    <property type="project" value="UniProtKB-KW"/>
</dbReference>
<feature type="coiled-coil region" evidence="1">
    <location>
        <begin position="212"/>
        <end position="239"/>
    </location>
</feature>
<evidence type="ECO:0000313" key="3">
    <source>
        <dbReference type="EMBL" id="UXE61052.1"/>
    </source>
</evidence>
<dbReference type="AlphaFoldDB" id="A0A977KW88"/>
<dbReference type="Pfam" id="PF05685">
    <property type="entry name" value="Uma2"/>
    <property type="match status" value="1"/>
</dbReference>
<keyword evidence="3" id="KW-0378">Hydrolase</keyword>
<feature type="domain" description="Putative restriction endonuclease" evidence="2">
    <location>
        <begin position="32"/>
        <end position="178"/>
    </location>
</feature>
<dbReference type="InterPro" id="IPR008538">
    <property type="entry name" value="Uma2"/>
</dbReference>
<sequence length="257" mass="29201">MMNSLSLAPPLPVLESLTLPGQDQLPCDDGEPMETQRHKLQMDLLIEALDSWLEGREDGYVGGNMFIYFSQAQIKNQDFKGPDFFAVTGVSKKERKSWVVWEEEKAPDVIIELLSESTANQDKTVKKEIYQNKMRVSEYFWYDPFDSEDFAGFTLNNGIYQSLPFNEQGWLVSQCLGLTLVRWPGKYRGVEAIWLRWATLDGEVLSTGQELAQKAQQQAALAQQQAALAQEQVTLAQQRSDKLATKLREMGINPDEI</sequence>
<dbReference type="Proteomes" id="UP001065613">
    <property type="component" value="Chromosome"/>
</dbReference>
<dbReference type="CDD" id="cd06260">
    <property type="entry name" value="DUF820-like"/>
    <property type="match status" value="1"/>
</dbReference>
<dbReference type="Gene3D" id="3.90.1570.10">
    <property type="entry name" value="tt1808, chain A"/>
    <property type="match status" value="1"/>
</dbReference>
<protein>
    <submittedName>
        <fullName evidence="3">Uma2 family endonuclease</fullName>
    </submittedName>
</protein>
<dbReference type="SUPFAM" id="SSF52980">
    <property type="entry name" value="Restriction endonuclease-like"/>
    <property type="match status" value="1"/>
</dbReference>
<dbReference type="EMBL" id="CP073041">
    <property type="protein sequence ID" value="UXE61052.1"/>
    <property type="molecule type" value="Genomic_DNA"/>
</dbReference>
<dbReference type="InterPro" id="IPR012296">
    <property type="entry name" value="Nuclease_put_TT1808"/>
</dbReference>
<organism evidence="3">
    <name type="scientific">Woronichinia naegeliana WA131</name>
    <dbReference type="NCBI Taxonomy" id="2824559"/>
    <lineage>
        <taxon>Bacteria</taxon>
        <taxon>Bacillati</taxon>
        <taxon>Cyanobacteriota</taxon>
        <taxon>Cyanophyceae</taxon>
        <taxon>Synechococcales</taxon>
        <taxon>Coelosphaeriaceae</taxon>
        <taxon>Woronichinia</taxon>
    </lineage>
</organism>
<evidence type="ECO:0000256" key="1">
    <source>
        <dbReference type="SAM" id="Coils"/>
    </source>
</evidence>
<evidence type="ECO:0000259" key="2">
    <source>
        <dbReference type="Pfam" id="PF05685"/>
    </source>
</evidence>
<dbReference type="KEGG" id="wna:KA717_37540"/>
<accession>A0A977KW88</accession>
<proteinExistence type="predicted"/>
<keyword evidence="3" id="KW-0255">Endonuclease</keyword>
<dbReference type="PANTHER" id="PTHR33352:SF3">
    <property type="entry name" value="SLR1612 PROTEIN"/>
    <property type="match status" value="1"/>
</dbReference>
<dbReference type="InterPro" id="IPR011335">
    <property type="entry name" value="Restrct_endonuc-II-like"/>
</dbReference>